<comment type="caution">
    <text evidence="2">The sequence shown here is derived from an EMBL/GenBank/DDBJ whole genome shotgun (WGS) entry which is preliminary data.</text>
</comment>
<organism evidence="2 3">
    <name type="scientific">Dictyobacter alpinus</name>
    <dbReference type="NCBI Taxonomy" id="2014873"/>
    <lineage>
        <taxon>Bacteria</taxon>
        <taxon>Bacillati</taxon>
        <taxon>Chloroflexota</taxon>
        <taxon>Ktedonobacteria</taxon>
        <taxon>Ktedonobacterales</taxon>
        <taxon>Dictyobacteraceae</taxon>
        <taxon>Dictyobacter</taxon>
    </lineage>
</organism>
<protein>
    <submittedName>
        <fullName evidence="2">Uncharacterized protein</fullName>
    </submittedName>
</protein>
<feature type="region of interest" description="Disordered" evidence="1">
    <location>
        <begin position="1"/>
        <end position="40"/>
    </location>
</feature>
<accession>A0A402B5Y1</accession>
<evidence type="ECO:0000313" key="3">
    <source>
        <dbReference type="Proteomes" id="UP000287171"/>
    </source>
</evidence>
<dbReference type="EMBL" id="BIFT01000001">
    <property type="protein sequence ID" value="GCE26754.1"/>
    <property type="molecule type" value="Genomic_DNA"/>
</dbReference>
<reference evidence="3" key="1">
    <citation type="submission" date="2018-12" db="EMBL/GenBank/DDBJ databases">
        <title>Tengunoibacter tsumagoiensis gen. nov., sp. nov., Dictyobacter kobayashii sp. nov., D. alpinus sp. nov., and D. joshuensis sp. nov. and description of Dictyobacteraceae fam. nov. within the order Ktedonobacterales isolated from Tengu-no-mugimeshi.</title>
        <authorList>
            <person name="Wang C.M."/>
            <person name="Zheng Y."/>
            <person name="Sakai Y."/>
            <person name="Toyoda A."/>
            <person name="Minakuchi Y."/>
            <person name="Abe K."/>
            <person name="Yokota A."/>
            <person name="Yabe S."/>
        </authorList>
    </citation>
    <scope>NUCLEOTIDE SEQUENCE [LARGE SCALE GENOMIC DNA]</scope>
    <source>
        <strain evidence="3">Uno16</strain>
    </source>
</reference>
<proteinExistence type="predicted"/>
<name>A0A402B5Y1_9CHLR</name>
<dbReference type="RefSeq" id="WP_126627171.1">
    <property type="nucleotide sequence ID" value="NZ_BIFT01000001.1"/>
</dbReference>
<dbReference type="Proteomes" id="UP000287171">
    <property type="component" value="Unassembled WGS sequence"/>
</dbReference>
<sequence length="111" mass="13005">MAKGQSPPTHVREREWRGGRNRLAILSPSQTSERRRREVSASKIAHGANYPFGHNIFEKSNEEVRTITNSRTPKDPLSYPRGYYSWKRILVKISIFCDIGKFYYFVVRDSR</sequence>
<dbReference type="AlphaFoldDB" id="A0A402B5Y1"/>
<gene>
    <name evidence="2" type="ORF">KDA_22380</name>
</gene>
<keyword evidence="3" id="KW-1185">Reference proteome</keyword>
<evidence type="ECO:0000256" key="1">
    <source>
        <dbReference type="SAM" id="MobiDB-lite"/>
    </source>
</evidence>
<evidence type="ECO:0000313" key="2">
    <source>
        <dbReference type="EMBL" id="GCE26754.1"/>
    </source>
</evidence>